<dbReference type="AlphaFoldDB" id="A0A5T7Y4P4"/>
<organism evidence="1">
    <name type="scientific">Salmonella enterica</name>
    <name type="common">Salmonella choleraesuis</name>
    <dbReference type="NCBI Taxonomy" id="28901"/>
    <lineage>
        <taxon>Bacteria</taxon>
        <taxon>Pseudomonadati</taxon>
        <taxon>Pseudomonadota</taxon>
        <taxon>Gammaproteobacteria</taxon>
        <taxon>Enterobacterales</taxon>
        <taxon>Enterobacteriaceae</taxon>
        <taxon>Salmonella</taxon>
    </lineage>
</organism>
<accession>A0A5T7Y4P4</accession>
<gene>
    <name evidence="1" type="ORF">DON26_03665</name>
</gene>
<name>A0A5T7Y4P4_SALER</name>
<dbReference type="EMBL" id="AAGFGW010000002">
    <property type="protein sequence ID" value="EBN2887129.1"/>
    <property type="molecule type" value="Genomic_DNA"/>
</dbReference>
<proteinExistence type="predicted"/>
<protein>
    <submittedName>
        <fullName evidence="1">Uncharacterized protein</fullName>
    </submittedName>
</protein>
<sequence>MNKNITFTIVAMLVFSLLVTHNTTKPEKDPPANAPFIIKSNLPGTCRVSTMTASTDTKQNIPVVACKISITTAITTSTTSY</sequence>
<comment type="caution">
    <text evidence="1">The sequence shown here is derived from an EMBL/GenBank/DDBJ whole genome shotgun (WGS) entry which is preliminary data.</text>
</comment>
<evidence type="ECO:0000313" key="1">
    <source>
        <dbReference type="EMBL" id="EBN2887129.1"/>
    </source>
</evidence>
<reference evidence="1" key="1">
    <citation type="submission" date="2018-06" db="EMBL/GenBank/DDBJ databases">
        <authorList>
            <consortium name="PulseNet: The National Subtyping Network for Foodborne Disease Surveillance"/>
            <person name="Tarr C.L."/>
            <person name="Trees E."/>
            <person name="Katz L.S."/>
            <person name="Carleton-Romer H.A."/>
            <person name="Stroika S."/>
            <person name="Kucerova Z."/>
            <person name="Roache K.F."/>
            <person name="Sabol A.L."/>
            <person name="Besser J."/>
            <person name="Gerner-Smidt P."/>
        </authorList>
    </citation>
    <scope>NUCLEOTIDE SEQUENCE</scope>
    <source>
        <strain evidence="1">PNUSAS041407</strain>
    </source>
</reference>